<feature type="region of interest" description="Disordered" evidence="3">
    <location>
        <begin position="89"/>
        <end position="110"/>
    </location>
</feature>
<evidence type="ECO:0000313" key="5">
    <source>
        <dbReference type="EMBL" id="KAF2269043.1"/>
    </source>
</evidence>
<dbReference type="InterPro" id="IPR002125">
    <property type="entry name" value="CMP_dCMP_dom"/>
</dbReference>
<comment type="caution">
    <text evidence="5">The sequence shown here is derived from an EMBL/GenBank/DDBJ whole genome shotgun (WGS) entry which is preliminary data.</text>
</comment>
<sequence length="422" mass="46027">MVADEPVASDLVRLGVVPRQGGLVPLRTKDEVRAALETFNAYVLEVPARHAGIVKDVVQAAIPDLKTADFQHLRRVVQFKYLPVHIQKKYRPPHPSRPRGDSGEVSSENDVAEDDDAARYFLISPSSAIAHAELVDVLKRNTPFADSSKPPVILTICVPALAPTSAEQAAKWSVEYWPISYKNTNPYGPHPSLVARNAAEIANDAGGLLGLADAVAEQTFSKGFGEKVACVVVDRTAGINEIIAVTGDCRWRCSGNDAPQRDGPGNVMAHAVQRAIAMVAKKRLRVAGHDPASKPSPHSFCDSPLTSLEEHFYSKDNIPSNGYLCVDLDIYLTHEPCVMCSMAILHSRFRRCTFGRRMPLTGGLTADNALPGKGGYISPTTGLGHGIFWRPSELNWKFLSWEWVEEDTAAMVKDSIKDTLQA</sequence>
<dbReference type="PROSITE" id="PS51747">
    <property type="entry name" value="CYT_DCMP_DEAMINASES_2"/>
    <property type="match status" value="1"/>
</dbReference>
<evidence type="ECO:0000259" key="4">
    <source>
        <dbReference type="PROSITE" id="PS51747"/>
    </source>
</evidence>
<feature type="domain" description="CMP/dCMP-type deaminase" evidence="4">
    <location>
        <begin position="203"/>
        <end position="367"/>
    </location>
</feature>
<proteinExistence type="inferred from homology"/>
<dbReference type="Gene3D" id="3.40.140.10">
    <property type="entry name" value="Cytidine Deaminase, domain 2"/>
    <property type="match status" value="1"/>
</dbReference>
<dbReference type="AlphaFoldDB" id="A0A9P4N9E5"/>
<dbReference type="InterPro" id="IPR016193">
    <property type="entry name" value="Cytidine_deaminase-like"/>
</dbReference>
<dbReference type="EMBL" id="ML986584">
    <property type="protein sequence ID" value="KAF2269043.1"/>
    <property type="molecule type" value="Genomic_DNA"/>
</dbReference>
<evidence type="ECO:0000256" key="3">
    <source>
        <dbReference type="SAM" id="MobiDB-lite"/>
    </source>
</evidence>
<dbReference type="Pfam" id="PF00383">
    <property type="entry name" value="dCMP_cyt_deam_1"/>
    <property type="match status" value="1"/>
</dbReference>
<evidence type="ECO:0000256" key="2">
    <source>
        <dbReference type="ARBA" id="ARBA00038160"/>
    </source>
</evidence>
<dbReference type="GO" id="GO:0005737">
    <property type="term" value="C:cytoplasm"/>
    <property type="evidence" value="ECO:0007669"/>
    <property type="project" value="TreeGrafter"/>
</dbReference>
<comment type="similarity">
    <text evidence="2">Belongs to the cytidine and deoxycytidylate deaminase family. ADAT3 subfamily.</text>
</comment>
<dbReference type="GO" id="GO:0005634">
    <property type="term" value="C:nucleus"/>
    <property type="evidence" value="ECO:0007669"/>
    <property type="project" value="TreeGrafter"/>
</dbReference>
<name>A0A9P4N9E5_9PLEO</name>
<evidence type="ECO:0000256" key="1">
    <source>
        <dbReference type="ARBA" id="ARBA00022694"/>
    </source>
</evidence>
<evidence type="ECO:0000313" key="6">
    <source>
        <dbReference type="Proteomes" id="UP000800093"/>
    </source>
</evidence>
<keyword evidence="1" id="KW-0819">tRNA processing</keyword>
<protein>
    <recommendedName>
        <fullName evidence="4">CMP/dCMP-type deaminase domain-containing protein</fullName>
    </recommendedName>
</protein>
<dbReference type="OrthoDB" id="3180714at2759"/>
<dbReference type="PANTHER" id="PTHR11079:SF156">
    <property type="entry name" value="INACTIVE TRNA-SPECIFIC ADENOSINE DEAMINASE-LIKE PROTEIN 3-RELATED"/>
    <property type="match status" value="1"/>
</dbReference>
<accession>A0A9P4N9E5</accession>
<dbReference type="PANTHER" id="PTHR11079">
    <property type="entry name" value="CYTOSINE DEAMINASE FAMILY MEMBER"/>
    <property type="match status" value="1"/>
</dbReference>
<keyword evidence="6" id="KW-1185">Reference proteome</keyword>
<dbReference type="Proteomes" id="UP000800093">
    <property type="component" value="Unassembled WGS sequence"/>
</dbReference>
<dbReference type="SUPFAM" id="SSF53927">
    <property type="entry name" value="Cytidine deaminase-like"/>
    <property type="match status" value="1"/>
</dbReference>
<gene>
    <name evidence="5" type="ORF">CC78DRAFT_487960</name>
</gene>
<organism evidence="5 6">
    <name type="scientific">Lojkania enalia</name>
    <dbReference type="NCBI Taxonomy" id="147567"/>
    <lineage>
        <taxon>Eukaryota</taxon>
        <taxon>Fungi</taxon>
        <taxon>Dikarya</taxon>
        <taxon>Ascomycota</taxon>
        <taxon>Pezizomycotina</taxon>
        <taxon>Dothideomycetes</taxon>
        <taxon>Pleosporomycetidae</taxon>
        <taxon>Pleosporales</taxon>
        <taxon>Pleosporales incertae sedis</taxon>
        <taxon>Lojkania</taxon>
    </lineage>
</organism>
<dbReference type="GO" id="GO:0052717">
    <property type="term" value="F:tRNA-specific adenosine-34 deaminase activity"/>
    <property type="evidence" value="ECO:0007669"/>
    <property type="project" value="TreeGrafter"/>
</dbReference>
<dbReference type="GO" id="GO:0008033">
    <property type="term" value="P:tRNA processing"/>
    <property type="evidence" value="ECO:0007669"/>
    <property type="project" value="UniProtKB-KW"/>
</dbReference>
<reference evidence="6" key="1">
    <citation type="journal article" date="2020" name="Stud. Mycol.">
        <title>101 Dothideomycetes genomes: A test case for predicting lifestyles and emergence of pathogens.</title>
        <authorList>
            <person name="Haridas S."/>
            <person name="Albert R."/>
            <person name="Binder M."/>
            <person name="Bloem J."/>
            <person name="LaButti K."/>
            <person name="Salamov A."/>
            <person name="Andreopoulos B."/>
            <person name="Baker S."/>
            <person name="Barry K."/>
            <person name="Bills G."/>
            <person name="Bluhm B."/>
            <person name="Cannon C."/>
            <person name="Castanera R."/>
            <person name="Culley D."/>
            <person name="Daum C."/>
            <person name="Ezra D."/>
            <person name="Gonzalez J."/>
            <person name="Henrissat B."/>
            <person name="Kuo A."/>
            <person name="Liang C."/>
            <person name="Lipzen A."/>
            <person name="Lutzoni F."/>
            <person name="Magnuson J."/>
            <person name="Mondo S."/>
            <person name="Nolan M."/>
            <person name="Ohm R."/>
            <person name="Pangilinan J."/>
            <person name="Park H.-J."/>
            <person name="Ramirez L."/>
            <person name="Alfaro M."/>
            <person name="Sun H."/>
            <person name="Tritt A."/>
            <person name="Yoshinaga Y."/>
            <person name="Zwiers L.-H."/>
            <person name="Turgeon B."/>
            <person name="Goodwin S."/>
            <person name="Spatafora J."/>
            <person name="Crous P."/>
            <person name="Grigoriev I."/>
        </authorList>
    </citation>
    <scope>NUCLEOTIDE SEQUENCE [LARGE SCALE GENOMIC DNA]</scope>
    <source>
        <strain evidence="6">CBS 304.66</strain>
    </source>
</reference>